<accession>A0AAW0DMG6</accession>
<sequence length="226" mass="24784">MPFMLPLHSSDCDSELYAIHHRFARKRPGVTLWADYRALWVFREGGYVRRTAIAEPYIFECWLRGTAAKPVIPRPTLEDWESSSAGGGGWGAGDGSDGEGDGSDGEGWGVSSTWDGGWGGAVWGGGGGWSYEEAPDGGGDWRRCRSLTSYGWITWRNLDWDGIARVPKSRGKKKRQRQRKAAKRAAEAAAAALRAAKAAEVTKAVQRNARIALEAYLDKYPTPECC</sequence>
<keyword evidence="3" id="KW-1185">Reference proteome</keyword>
<dbReference type="EMBL" id="JAWWNJ010000007">
    <property type="protein sequence ID" value="KAK7052707.1"/>
    <property type="molecule type" value="Genomic_DNA"/>
</dbReference>
<organism evidence="2 3">
    <name type="scientific">Favolaschia claudopus</name>
    <dbReference type="NCBI Taxonomy" id="2862362"/>
    <lineage>
        <taxon>Eukaryota</taxon>
        <taxon>Fungi</taxon>
        <taxon>Dikarya</taxon>
        <taxon>Basidiomycota</taxon>
        <taxon>Agaricomycotina</taxon>
        <taxon>Agaricomycetes</taxon>
        <taxon>Agaricomycetidae</taxon>
        <taxon>Agaricales</taxon>
        <taxon>Marasmiineae</taxon>
        <taxon>Mycenaceae</taxon>
        <taxon>Favolaschia</taxon>
    </lineage>
</organism>
<comment type="caution">
    <text evidence="2">The sequence shown here is derived from an EMBL/GenBank/DDBJ whole genome shotgun (WGS) entry which is preliminary data.</text>
</comment>
<feature type="compositionally biased region" description="Gly residues" evidence="1">
    <location>
        <begin position="85"/>
        <end position="95"/>
    </location>
</feature>
<dbReference type="Proteomes" id="UP001362999">
    <property type="component" value="Unassembled WGS sequence"/>
</dbReference>
<reference evidence="2 3" key="1">
    <citation type="journal article" date="2024" name="J Genomics">
        <title>Draft genome sequencing and assembly of Favolaschia claudopus CIRM-BRFM 2984 isolated from oak limbs.</title>
        <authorList>
            <person name="Navarro D."/>
            <person name="Drula E."/>
            <person name="Chaduli D."/>
            <person name="Cazenave R."/>
            <person name="Ahrendt S."/>
            <person name="Wang J."/>
            <person name="Lipzen A."/>
            <person name="Daum C."/>
            <person name="Barry K."/>
            <person name="Grigoriev I.V."/>
            <person name="Favel A."/>
            <person name="Rosso M.N."/>
            <person name="Martin F."/>
        </authorList>
    </citation>
    <scope>NUCLEOTIDE SEQUENCE [LARGE SCALE GENOMIC DNA]</scope>
    <source>
        <strain evidence="2 3">CIRM-BRFM 2984</strain>
    </source>
</reference>
<proteinExistence type="predicted"/>
<dbReference type="AlphaFoldDB" id="A0AAW0DMG6"/>
<evidence type="ECO:0000313" key="3">
    <source>
        <dbReference type="Proteomes" id="UP001362999"/>
    </source>
</evidence>
<evidence type="ECO:0000313" key="2">
    <source>
        <dbReference type="EMBL" id="KAK7052707.1"/>
    </source>
</evidence>
<evidence type="ECO:0000256" key="1">
    <source>
        <dbReference type="SAM" id="MobiDB-lite"/>
    </source>
</evidence>
<feature type="region of interest" description="Disordered" evidence="1">
    <location>
        <begin position="77"/>
        <end position="110"/>
    </location>
</feature>
<name>A0AAW0DMG6_9AGAR</name>
<protein>
    <submittedName>
        <fullName evidence="2">Uncharacterized protein</fullName>
    </submittedName>
</protein>
<gene>
    <name evidence="2" type="ORF">R3P38DRAFT_2763046</name>
</gene>